<dbReference type="RefSeq" id="WP_064481190.1">
    <property type="nucleotide sequence ID" value="NZ_CP015641.1"/>
</dbReference>
<dbReference type="InterPro" id="IPR051049">
    <property type="entry name" value="Dienelactone_hydrolase-like"/>
</dbReference>
<dbReference type="AlphaFoldDB" id="A0A172WNX3"/>
<dbReference type="PANTHER" id="PTHR46623">
    <property type="entry name" value="CARBOXYMETHYLENEBUTENOLIDASE-RELATED"/>
    <property type="match status" value="1"/>
</dbReference>
<dbReference type="OrthoDB" id="9787933at2"/>
<dbReference type="EMBL" id="CP015641">
    <property type="protein sequence ID" value="ANF25172.1"/>
    <property type="molecule type" value="Genomic_DNA"/>
</dbReference>
<evidence type="ECO:0000313" key="2">
    <source>
        <dbReference type="EMBL" id="ANF25172.1"/>
    </source>
</evidence>
<dbReference type="InterPro" id="IPR002925">
    <property type="entry name" value="Dienelactn_hydro"/>
</dbReference>
<dbReference type="eggNOG" id="COG0412">
    <property type="taxonomic scope" value="Bacteria"/>
</dbReference>
<feature type="domain" description="Dienelactone hydrolase" evidence="1">
    <location>
        <begin position="16"/>
        <end position="229"/>
    </location>
</feature>
<dbReference type="InterPro" id="IPR029058">
    <property type="entry name" value="AB_hydrolase_fold"/>
</dbReference>
<protein>
    <submittedName>
        <fullName evidence="2">Carboxymethylenebutenolidase</fullName>
    </submittedName>
</protein>
<evidence type="ECO:0000313" key="3">
    <source>
        <dbReference type="Proteomes" id="UP000077787"/>
    </source>
</evidence>
<dbReference type="GO" id="GO:0016787">
    <property type="term" value="F:hydrolase activity"/>
    <property type="evidence" value="ECO:0007669"/>
    <property type="project" value="InterPro"/>
</dbReference>
<gene>
    <name evidence="2" type="ORF">PS273GM_08400</name>
</gene>
<proteinExistence type="predicted"/>
<accession>A0A172WNX3</accession>
<name>A0A172WNX3_STUST</name>
<dbReference type="Pfam" id="PF01738">
    <property type="entry name" value="DLH"/>
    <property type="match status" value="1"/>
</dbReference>
<organism evidence="2 3">
    <name type="scientific">Stutzerimonas stutzeri</name>
    <name type="common">Pseudomonas stutzeri</name>
    <dbReference type="NCBI Taxonomy" id="316"/>
    <lineage>
        <taxon>Bacteria</taxon>
        <taxon>Pseudomonadati</taxon>
        <taxon>Pseudomonadota</taxon>
        <taxon>Gammaproteobacteria</taxon>
        <taxon>Pseudomonadales</taxon>
        <taxon>Pseudomonadaceae</taxon>
        <taxon>Stutzerimonas</taxon>
    </lineage>
</organism>
<sequence>MTSQWIDIPAQEGKTFKGYLALPPAGHGPGIVLIQEIFGVNEHIQSVADQYASDGYVVVAPDLFWRSEPGVQLGYGEEDWEQAFSLMQALDFDLAIDDLRRSVELLRGRDDCNGRVASVGYCMGGVLSFLSAANAGVDAAVCYYPGSIEKRLDQAERITCPTLFHFAEEDDHIDSDAVAAVQEKMAQVGQAQIETYPGVDHGFNCWARPMYNQNAAALAHGRSLVFLAENL</sequence>
<dbReference type="Proteomes" id="UP000077787">
    <property type="component" value="Chromosome"/>
</dbReference>
<dbReference type="Gene3D" id="3.40.50.1820">
    <property type="entry name" value="alpha/beta hydrolase"/>
    <property type="match status" value="1"/>
</dbReference>
<evidence type="ECO:0000259" key="1">
    <source>
        <dbReference type="Pfam" id="PF01738"/>
    </source>
</evidence>
<reference evidence="2 3" key="1">
    <citation type="submission" date="2016-05" db="EMBL/GenBank/DDBJ databases">
        <title>Genome sequence of Pseudomonas stutzeri 273 and identification of the exopolysaccharide biosynthesis locus.</title>
        <authorList>
            <person name="Wu S."/>
            <person name="Sun C."/>
        </authorList>
    </citation>
    <scope>NUCLEOTIDE SEQUENCE [LARGE SCALE GENOMIC DNA]</scope>
    <source>
        <strain evidence="2 3">273</strain>
    </source>
</reference>
<dbReference type="PANTHER" id="PTHR46623:SF6">
    <property type="entry name" value="ALPHA_BETA-HYDROLASES SUPERFAMILY PROTEIN"/>
    <property type="match status" value="1"/>
</dbReference>
<dbReference type="SUPFAM" id="SSF53474">
    <property type="entry name" value="alpha/beta-Hydrolases"/>
    <property type="match status" value="1"/>
</dbReference>